<dbReference type="InterPro" id="IPR036388">
    <property type="entry name" value="WH-like_DNA-bd_sf"/>
</dbReference>
<dbReference type="Pfam" id="PF00392">
    <property type="entry name" value="GntR"/>
    <property type="match status" value="1"/>
</dbReference>
<dbReference type="CDD" id="cd07377">
    <property type="entry name" value="WHTH_GntR"/>
    <property type="match status" value="1"/>
</dbReference>
<keyword evidence="2" id="KW-0238">DNA-binding</keyword>
<evidence type="ECO:0000256" key="1">
    <source>
        <dbReference type="ARBA" id="ARBA00023015"/>
    </source>
</evidence>
<reference evidence="5 6" key="1">
    <citation type="submission" date="2017-12" db="EMBL/GenBank/DDBJ databases">
        <authorList>
            <person name="Hurst M.R.H."/>
        </authorList>
    </citation>
    <scope>NUCLEOTIDE SEQUENCE [LARGE SCALE GENOMIC DNA]</scope>
    <source>
        <strain evidence="5 6">BM15</strain>
    </source>
</reference>
<dbReference type="InterPro" id="IPR011663">
    <property type="entry name" value="UTRA"/>
</dbReference>
<dbReference type="InterPro" id="IPR050679">
    <property type="entry name" value="Bact_HTH_transcr_reg"/>
</dbReference>
<dbReference type="SUPFAM" id="SSF64288">
    <property type="entry name" value="Chorismate lyase-like"/>
    <property type="match status" value="1"/>
</dbReference>
<keyword evidence="3" id="KW-0804">Transcription</keyword>
<gene>
    <name evidence="5" type="ORF">CUV01_09190</name>
</gene>
<protein>
    <submittedName>
        <fullName evidence="5">GntR family transcriptional regulator</fullName>
    </submittedName>
</protein>
<dbReference type="OrthoDB" id="9794015at2"/>
<dbReference type="PANTHER" id="PTHR44846">
    <property type="entry name" value="MANNOSYL-D-GLYCERATE TRANSPORT/METABOLISM SYSTEM REPRESSOR MNGR-RELATED"/>
    <property type="match status" value="1"/>
</dbReference>
<dbReference type="SUPFAM" id="SSF46785">
    <property type="entry name" value="Winged helix' DNA-binding domain"/>
    <property type="match status" value="1"/>
</dbReference>
<evidence type="ECO:0000313" key="6">
    <source>
        <dbReference type="Proteomes" id="UP000233742"/>
    </source>
</evidence>
<feature type="domain" description="HTH gntR-type" evidence="4">
    <location>
        <begin position="7"/>
        <end position="75"/>
    </location>
</feature>
<dbReference type="InterPro" id="IPR028978">
    <property type="entry name" value="Chorismate_lyase_/UTRA_dom_sf"/>
</dbReference>
<organism evidence="5 6">
    <name type="scientific">Paracoccus tegillarcae</name>
    <dbReference type="NCBI Taxonomy" id="1529068"/>
    <lineage>
        <taxon>Bacteria</taxon>
        <taxon>Pseudomonadati</taxon>
        <taxon>Pseudomonadota</taxon>
        <taxon>Alphaproteobacteria</taxon>
        <taxon>Rhodobacterales</taxon>
        <taxon>Paracoccaceae</taxon>
        <taxon>Paracoccus</taxon>
    </lineage>
</organism>
<evidence type="ECO:0000256" key="2">
    <source>
        <dbReference type="ARBA" id="ARBA00023125"/>
    </source>
</evidence>
<dbReference type="KEGG" id="paro:CUV01_09190"/>
<dbReference type="RefSeq" id="WP_101460206.1">
    <property type="nucleotide sequence ID" value="NZ_CP025408.1"/>
</dbReference>
<dbReference type="PROSITE" id="PS50949">
    <property type="entry name" value="HTH_GNTR"/>
    <property type="match status" value="1"/>
</dbReference>
<proteinExistence type="predicted"/>
<evidence type="ECO:0000256" key="3">
    <source>
        <dbReference type="ARBA" id="ARBA00023163"/>
    </source>
</evidence>
<keyword evidence="6" id="KW-1185">Reference proteome</keyword>
<dbReference type="Gene3D" id="1.10.10.10">
    <property type="entry name" value="Winged helix-like DNA-binding domain superfamily/Winged helix DNA-binding domain"/>
    <property type="match status" value="1"/>
</dbReference>
<accession>A0A2K9EJI4</accession>
<keyword evidence="1" id="KW-0805">Transcription regulation</keyword>
<dbReference type="GO" id="GO:0003677">
    <property type="term" value="F:DNA binding"/>
    <property type="evidence" value="ECO:0007669"/>
    <property type="project" value="UniProtKB-KW"/>
</dbReference>
<evidence type="ECO:0000259" key="4">
    <source>
        <dbReference type="PROSITE" id="PS50949"/>
    </source>
</evidence>
<dbReference type="PANTHER" id="PTHR44846:SF1">
    <property type="entry name" value="MANNOSYL-D-GLYCERATE TRANSPORT_METABOLISM SYSTEM REPRESSOR MNGR-RELATED"/>
    <property type="match status" value="1"/>
</dbReference>
<dbReference type="SMART" id="SM00345">
    <property type="entry name" value="HTH_GNTR"/>
    <property type="match status" value="1"/>
</dbReference>
<name>A0A2K9EJI4_9RHOB</name>
<sequence length="233" mass="25563">MPQSAPLPAYLRLAETFGRDIASGRLKDGHRLPPEREMAADQGVAVGTLRKALAELETRGLLIRKHGSGNYVRAHGRAVGVYALFRLELIEGGGLPTAELLSLERCAKPADLPAFGDGPDAHRIRRLRRLSGQPASVEEIWLCASYADRLDRGTLSESLYLHYRRHLGLNIIRAEDRVGQEVLPDWTPATFGMSAGAPAPQVLRLSIADDGRVAEISRNWFDPGIARYVARLA</sequence>
<dbReference type="InterPro" id="IPR036390">
    <property type="entry name" value="WH_DNA-bd_sf"/>
</dbReference>
<evidence type="ECO:0000313" key="5">
    <source>
        <dbReference type="EMBL" id="AUH33537.1"/>
    </source>
</evidence>
<dbReference type="SMART" id="SM00866">
    <property type="entry name" value="UTRA"/>
    <property type="match status" value="1"/>
</dbReference>
<dbReference type="AlphaFoldDB" id="A0A2K9EJI4"/>
<dbReference type="GO" id="GO:0045892">
    <property type="term" value="P:negative regulation of DNA-templated transcription"/>
    <property type="evidence" value="ECO:0007669"/>
    <property type="project" value="TreeGrafter"/>
</dbReference>
<dbReference type="InterPro" id="IPR000524">
    <property type="entry name" value="Tscrpt_reg_HTH_GntR"/>
</dbReference>
<dbReference type="EMBL" id="CP025408">
    <property type="protein sequence ID" value="AUH33537.1"/>
    <property type="molecule type" value="Genomic_DNA"/>
</dbReference>
<dbReference type="Pfam" id="PF07702">
    <property type="entry name" value="UTRA"/>
    <property type="match status" value="1"/>
</dbReference>
<dbReference type="GO" id="GO:0003700">
    <property type="term" value="F:DNA-binding transcription factor activity"/>
    <property type="evidence" value="ECO:0007669"/>
    <property type="project" value="InterPro"/>
</dbReference>
<dbReference type="Proteomes" id="UP000233742">
    <property type="component" value="Chromosome"/>
</dbReference>
<dbReference type="Gene3D" id="3.40.1410.10">
    <property type="entry name" value="Chorismate lyase-like"/>
    <property type="match status" value="1"/>
</dbReference>